<accession>A0ABU0R9A2</accession>
<feature type="region of interest" description="Disordered" evidence="9">
    <location>
        <begin position="1"/>
        <end position="23"/>
    </location>
</feature>
<evidence type="ECO:0000256" key="10">
    <source>
        <dbReference type="SAM" id="Phobius"/>
    </source>
</evidence>
<dbReference type="InterPro" id="IPR050171">
    <property type="entry name" value="MFS_Transporters"/>
</dbReference>
<feature type="transmembrane region" description="Helical" evidence="10">
    <location>
        <begin position="447"/>
        <end position="468"/>
    </location>
</feature>
<dbReference type="Pfam" id="PF00854">
    <property type="entry name" value="PTR2"/>
    <property type="match status" value="1"/>
</dbReference>
<dbReference type="InterPro" id="IPR036259">
    <property type="entry name" value="MFS_trans_sf"/>
</dbReference>
<evidence type="ECO:0000256" key="9">
    <source>
        <dbReference type="SAM" id="MobiDB-lite"/>
    </source>
</evidence>
<dbReference type="PANTHER" id="PTHR23517:SF15">
    <property type="entry name" value="PROTON-DEPENDENT OLIGOPEPTIDE FAMILY TRANSPORT PROTEIN"/>
    <property type="match status" value="1"/>
</dbReference>
<dbReference type="Proteomes" id="UP001239083">
    <property type="component" value="Unassembled WGS sequence"/>
</dbReference>
<comment type="caution">
    <text evidence="12">The sequence shown here is derived from an EMBL/GenBank/DDBJ whole genome shotgun (WGS) entry which is preliminary data.</text>
</comment>
<dbReference type="PANTHER" id="PTHR23517">
    <property type="entry name" value="RESISTANCE PROTEIN MDTM, PUTATIVE-RELATED-RELATED"/>
    <property type="match status" value="1"/>
</dbReference>
<dbReference type="Gene3D" id="1.20.1250.20">
    <property type="entry name" value="MFS general substrate transporter like domains"/>
    <property type="match status" value="1"/>
</dbReference>
<evidence type="ECO:0000256" key="2">
    <source>
        <dbReference type="ARBA" id="ARBA00005982"/>
    </source>
</evidence>
<comment type="similarity">
    <text evidence="2 8">Belongs to the major facilitator superfamily. Proton-dependent oligopeptide transporter (POT/PTR) (TC 2.A.17) family.</text>
</comment>
<feature type="transmembrane region" description="Helical" evidence="10">
    <location>
        <begin position="407"/>
        <end position="426"/>
    </location>
</feature>
<feature type="transmembrane region" description="Helical" evidence="10">
    <location>
        <begin position="303"/>
        <end position="320"/>
    </location>
</feature>
<dbReference type="PROSITE" id="PS01023">
    <property type="entry name" value="PTR2_2"/>
    <property type="match status" value="1"/>
</dbReference>
<feature type="transmembrane region" description="Helical" evidence="10">
    <location>
        <begin position="474"/>
        <end position="494"/>
    </location>
</feature>
<evidence type="ECO:0000256" key="4">
    <source>
        <dbReference type="ARBA" id="ARBA00022475"/>
    </source>
</evidence>
<evidence type="ECO:0000256" key="5">
    <source>
        <dbReference type="ARBA" id="ARBA00022692"/>
    </source>
</evidence>
<dbReference type="InterPro" id="IPR005279">
    <property type="entry name" value="Dipep/tripep_permease"/>
</dbReference>
<feature type="transmembrane region" description="Helical" evidence="10">
    <location>
        <begin position="348"/>
        <end position="368"/>
    </location>
</feature>
<evidence type="ECO:0000313" key="13">
    <source>
        <dbReference type="Proteomes" id="UP001239083"/>
    </source>
</evidence>
<keyword evidence="5 8" id="KW-0812">Transmembrane</keyword>
<name>A0ABU0R9A2_9MICO</name>
<evidence type="ECO:0000256" key="1">
    <source>
        <dbReference type="ARBA" id="ARBA00004651"/>
    </source>
</evidence>
<protein>
    <submittedName>
        <fullName evidence="12">POT family proton-dependent oligopeptide transporter</fullName>
    </submittedName>
</protein>
<evidence type="ECO:0000256" key="3">
    <source>
        <dbReference type="ARBA" id="ARBA00022448"/>
    </source>
</evidence>
<sequence>MGKVTDPAPGEYGPPEPAIGVEPVERDTRGDHGFFGQPRALVHIFGVEMWERFSFYGMQGILLIYLYYSVAEGGLDMDQTAAAGIVGAYGGGVYLSTILGAWIADRLLGSERVLFISASIIMAGHIALALLPGFIGVGVGLVLVAFGSGGLKANATSVVGTLYSERDPRRDAGFSIFYLGINLGAFLGPLLTGLLASTLGFHWGFGLAAVGMAFGLIQYSFGRKNLPREASVVPNPLPRERIGLVIGIAVAAVILIAALVVFGAITSTNLVTWVIGGTVVAAVAYFVVILSSHRITAVERSRVYGFIPLFIASVAFWSLYQQQFTVLTIYSDEQLNRDLFGWEMPVSWVQSINPVFIIVLSGVFAAIWTKLGERQPSTPIKFALGTAIMGVAFLLFIPFAGGGANSTPLLAIVGILFVFTVAELLLSPVGLSVTTKLAPKVFHTQMVALFFLSVALGTAISGQLAEFYSSDNEVAYFGVLGVIAIVLGGALALATRPVLRLMAGVR</sequence>
<gene>
    <name evidence="12" type="ORF">QFZ26_001897</name>
</gene>
<proteinExistence type="inferred from homology"/>
<evidence type="ECO:0000259" key="11">
    <source>
        <dbReference type="PROSITE" id="PS50850"/>
    </source>
</evidence>
<dbReference type="PROSITE" id="PS50850">
    <property type="entry name" value="MFS"/>
    <property type="match status" value="1"/>
</dbReference>
<feature type="transmembrane region" description="Helical" evidence="10">
    <location>
        <begin position="82"/>
        <end position="104"/>
    </location>
</feature>
<keyword evidence="13" id="KW-1185">Reference proteome</keyword>
<keyword evidence="4" id="KW-1003">Cell membrane</keyword>
<keyword evidence="6 10" id="KW-1133">Transmembrane helix</keyword>
<reference evidence="12 13" key="1">
    <citation type="submission" date="2023-07" db="EMBL/GenBank/DDBJ databases">
        <title>Comparative genomics of wheat-associated soil bacteria to identify genetic determinants of phenazine resistance.</title>
        <authorList>
            <person name="Mouncey N."/>
        </authorList>
    </citation>
    <scope>NUCLEOTIDE SEQUENCE [LARGE SCALE GENOMIC DNA]</scope>
    <source>
        <strain evidence="12 13">V3I3</strain>
    </source>
</reference>
<comment type="subcellular location">
    <subcellularLocation>
        <location evidence="1">Cell membrane</location>
        <topology evidence="1">Multi-pass membrane protein</topology>
    </subcellularLocation>
    <subcellularLocation>
        <location evidence="8">Membrane</location>
        <topology evidence="8">Multi-pass membrane protein</topology>
    </subcellularLocation>
</comment>
<evidence type="ECO:0000256" key="7">
    <source>
        <dbReference type="ARBA" id="ARBA00023136"/>
    </source>
</evidence>
<evidence type="ECO:0000256" key="6">
    <source>
        <dbReference type="ARBA" id="ARBA00022989"/>
    </source>
</evidence>
<evidence type="ECO:0000313" key="12">
    <source>
        <dbReference type="EMBL" id="MDQ0894342.1"/>
    </source>
</evidence>
<dbReference type="CDD" id="cd17346">
    <property type="entry name" value="MFS_DtpA_like"/>
    <property type="match status" value="1"/>
</dbReference>
<dbReference type="InterPro" id="IPR000109">
    <property type="entry name" value="POT_fam"/>
</dbReference>
<feature type="transmembrane region" description="Helical" evidence="10">
    <location>
        <begin position="201"/>
        <end position="221"/>
    </location>
</feature>
<keyword evidence="3 8" id="KW-0813">Transport</keyword>
<dbReference type="NCBIfam" id="TIGR00924">
    <property type="entry name" value="yjdL_sub1_fam"/>
    <property type="match status" value="1"/>
</dbReference>
<dbReference type="InterPro" id="IPR020846">
    <property type="entry name" value="MFS_dom"/>
</dbReference>
<feature type="domain" description="Major facilitator superfamily (MFS) profile" evidence="11">
    <location>
        <begin position="40"/>
        <end position="496"/>
    </location>
</feature>
<organism evidence="12 13">
    <name type="scientific">Agromyces ramosus</name>
    <dbReference type="NCBI Taxonomy" id="33879"/>
    <lineage>
        <taxon>Bacteria</taxon>
        <taxon>Bacillati</taxon>
        <taxon>Actinomycetota</taxon>
        <taxon>Actinomycetes</taxon>
        <taxon>Micrococcales</taxon>
        <taxon>Microbacteriaceae</taxon>
        <taxon>Agromyces</taxon>
    </lineage>
</organism>
<feature type="transmembrane region" description="Helical" evidence="10">
    <location>
        <begin position="380"/>
        <end position="401"/>
    </location>
</feature>
<evidence type="ECO:0000256" key="8">
    <source>
        <dbReference type="RuleBase" id="RU003755"/>
    </source>
</evidence>
<feature type="transmembrane region" description="Helical" evidence="10">
    <location>
        <begin position="242"/>
        <end position="265"/>
    </location>
</feature>
<dbReference type="RefSeq" id="WP_373460708.1">
    <property type="nucleotide sequence ID" value="NZ_JAUSYY010000001.1"/>
</dbReference>
<dbReference type="InterPro" id="IPR018456">
    <property type="entry name" value="PTR2_symporter_CS"/>
</dbReference>
<feature type="transmembrane region" description="Helical" evidence="10">
    <location>
        <begin position="53"/>
        <end position="70"/>
    </location>
</feature>
<dbReference type="EMBL" id="JAUSYY010000001">
    <property type="protein sequence ID" value="MDQ0894342.1"/>
    <property type="molecule type" value="Genomic_DNA"/>
</dbReference>
<keyword evidence="7 10" id="KW-0472">Membrane</keyword>
<feature type="transmembrane region" description="Helical" evidence="10">
    <location>
        <begin position="113"/>
        <end position="135"/>
    </location>
</feature>
<feature type="transmembrane region" description="Helical" evidence="10">
    <location>
        <begin position="175"/>
        <end position="195"/>
    </location>
</feature>
<dbReference type="SUPFAM" id="SSF103473">
    <property type="entry name" value="MFS general substrate transporter"/>
    <property type="match status" value="1"/>
</dbReference>
<feature type="transmembrane region" description="Helical" evidence="10">
    <location>
        <begin position="271"/>
        <end position="291"/>
    </location>
</feature>